<evidence type="ECO:0000259" key="2">
    <source>
        <dbReference type="Pfam" id="PF14230"/>
    </source>
</evidence>
<evidence type="ECO:0000256" key="1">
    <source>
        <dbReference type="SAM" id="SignalP"/>
    </source>
</evidence>
<protein>
    <submittedName>
        <fullName evidence="3">DUF4333 domain-containing protein</fullName>
    </submittedName>
</protein>
<name>A0A1F2PX14_RHOER</name>
<dbReference type="Proteomes" id="UP000627573">
    <property type="component" value="Unassembled WGS sequence"/>
</dbReference>
<keyword evidence="5" id="KW-1185">Reference proteome</keyword>
<reference evidence="3 5" key="1">
    <citation type="submission" date="2020-12" db="EMBL/GenBank/DDBJ databases">
        <title>Draft genome sequence of furan degrading bacterial strain FUR100.</title>
        <authorList>
            <person name="Woiski C."/>
        </authorList>
    </citation>
    <scope>NUCLEOTIDE SEQUENCE [LARGE SCALE GENOMIC DNA]</scope>
    <source>
        <strain evidence="3 5">FUR100</strain>
    </source>
</reference>
<sequence>MTKRPAVGIVLLSAALATGACSASVGTPQVDKSEVASQISTQLAEKIGEPPDDVTCPENLDAEVGASITCILTEQGTEYDVTATVTSVDGESANFDIKVADAPNN</sequence>
<dbReference type="RefSeq" id="WP_073512010.1">
    <property type="nucleotide sequence ID" value="NZ_CP124545.1"/>
</dbReference>
<evidence type="ECO:0000313" key="3">
    <source>
        <dbReference type="EMBL" id="MBH5143718.1"/>
    </source>
</evidence>
<proteinExistence type="predicted"/>
<feature type="domain" description="DUF4333" evidence="2">
    <location>
        <begin position="17"/>
        <end position="90"/>
    </location>
</feature>
<feature type="signal peptide" evidence="1">
    <location>
        <begin position="1"/>
        <end position="23"/>
    </location>
</feature>
<dbReference type="EMBL" id="JAECSB010000044">
    <property type="protein sequence ID" value="MBH5143718.1"/>
    <property type="molecule type" value="Genomic_DNA"/>
</dbReference>
<reference evidence="4" key="2">
    <citation type="submission" date="2023-08" db="EMBL/GenBank/DDBJ databases">
        <title>Isolation and Characterization of Rhodococcus erythropolis MGMM8.</title>
        <authorList>
            <person name="Diabankana R.G.C."/>
            <person name="Afordoanyi D.M."/>
            <person name="Validov S.Z."/>
        </authorList>
    </citation>
    <scope>NUCLEOTIDE SEQUENCE</scope>
    <source>
        <strain evidence="4">MGMM8</strain>
    </source>
</reference>
<dbReference type="STRING" id="1833.XU06_04205"/>
<gene>
    <name evidence="3" type="ORF">I3517_13985</name>
    <name evidence="4" type="ORF">QIE55_04420</name>
</gene>
<evidence type="ECO:0000313" key="4">
    <source>
        <dbReference type="EMBL" id="WGV50480.1"/>
    </source>
</evidence>
<dbReference type="Proteomes" id="UP001230933">
    <property type="component" value="Chromosome"/>
</dbReference>
<dbReference type="AlphaFoldDB" id="A0A1F2PX14"/>
<dbReference type="Pfam" id="PF14230">
    <property type="entry name" value="DUF4333"/>
    <property type="match status" value="1"/>
</dbReference>
<dbReference type="PROSITE" id="PS51257">
    <property type="entry name" value="PROKAR_LIPOPROTEIN"/>
    <property type="match status" value="1"/>
</dbReference>
<organism evidence="3 5">
    <name type="scientific">Rhodococcus erythropolis</name>
    <name type="common">Arthrobacter picolinophilus</name>
    <dbReference type="NCBI Taxonomy" id="1833"/>
    <lineage>
        <taxon>Bacteria</taxon>
        <taxon>Bacillati</taxon>
        <taxon>Actinomycetota</taxon>
        <taxon>Actinomycetes</taxon>
        <taxon>Mycobacteriales</taxon>
        <taxon>Nocardiaceae</taxon>
        <taxon>Rhodococcus</taxon>
        <taxon>Rhodococcus erythropolis group</taxon>
    </lineage>
</organism>
<accession>A0A1F2PX14</accession>
<keyword evidence="1" id="KW-0732">Signal</keyword>
<dbReference type="InterPro" id="IPR025637">
    <property type="entry name" value="DUF4333"/>
</dbReference>
<feature type="chain" id="PRO_5044557429" evidence="1">
    <location>
        <begin position="24"/>
        <end position="105"/>
    </location>
</feature>
<evidence type="ECO:0000313" key="5">
    <source>
        <dbReference type="Proteomes" id="UP000627573"/>
    </source>
</evidence>
<dbReference type="GeneID" id="57488962"/>
<dbReference type="EMBL" id="CP124545">
    <property type="protein sequence ID" value="WGV50480.1"/>
    <property type="molecule type" value="Genomic_DNA"/>
</dbReference>